<accession>A0ABW5G3R6</accession>
<evidence type="ECO:0000256" key="1">
    <source>
        <dbReference type="SAM" id="MobiDB-lite"/>
    </source>
</evidence>
<sequence>MNDRAAKPAPDASDWVADRHGEHVLLRRRGAGAGKDSLIGWPPPVPGQVFVLVSPDAAPDSSLIDVLPSLLLRHVVAAGVDSVRIGLPGLGKDPVVPQALADVLKVDLFAPDGAFLIAPGAALYAGHPAAGWRRFRPNLPPVFGGLRHPVPQWEPSMPASPVSPAGAVAEPVPAGVYVRDTGERAATMGDKAFAVPVDPTQPKVVVGQQGSVPGPAATADVVRGLATGPLRLVPLTAEPLTHAWLAEFTKFLGRDVTVATVGSLPYRPFATVLRQRADGGQEVVEALAPPPGWTRSGPRTYRLGDVVADVVPSGLVLGTGPGDSAADEAPFDPEGWTLHLGVPGQPISPDVLTAAETLLDSLDGATRETARPRLVGTLDDRAHALLGPNAVTRVRPPQPAPPAMPRVSRPKPPAAPPSVPPSAAPPLPPAAPPGRRGPVAPPGILVSAAPVPTVSGLSTRKSPPAPANTAPSRPPAGDPPSLRTAGSQPPPPPRPPVDAGATVPELPVTPQRTDESSPYAESATERLVMPTAPPETTLSAPAPAPAAQAKPDPEDQPPDEVDVPAEPEPVPAGPALVIPDRASTNAEQTRFAAAAGEAFGEALATVNAALATWPSMRQENTPGVKADYVAVCLYLGNGPGGAAEVNRAVRTGREASVDGQIPCLASGLRRLPTHRRAVLRQGKGGKSLERVSTPGALLTEPGFLAGSIDLDVTVPGADLDVLIWPASARRTSELADGRSLNEAVFLAGARFKALAVRTAEAAGESTVDGPVAPQVAALFRELAPGEPASSSGDLDEQDLAVLAKLDKVLARRQRTALRVLDDPSVVSRLTTSMVEWDESMAAPAGTGRTATLTS</sequence>
<feature type="compositionally biased region" description="Low complexity" evidence="1">
    <location>
        <begin position="534"/>
        <end position="550"/>
    </location>
</feature>
<proteinExistence type="predicted"/>
<dbReference type="Gene3D" id="3.90.176.10">
    <property type="entry name" value="Toxin ADP-ribosyltransferase, Chain A, domain 1"/>
    <property type="match status" value="1"/>
</dbReference>
<evidence type="ECO:0000313" key="3">
    <source>
        <dbReference type="Proteomes" id="UP001597417"/>
    </source>
</evidence>
<comment type="caution">
    <text evidence="2">The sequence shown here is derived from an EMBL/GenBank/DDBJ whole genome shotgun (WGS) entry which is preliminary data.</text>
</comment>
<reference evidence="3" key="1">
    <citation type="journal article" date="2019" name="Int. J. Syst. Evol. Microbiol.">
        <title>The Global Catalogue of Microorganisms (GCM) 10K type strain sequencing project: providing services to taxonomists for standard genome sequencing and annotation.</title>
        <authorList>
            <consortium name="The Broad Institute Genomics Platform"/>
            <consortium name="The Broad Institute Genome Sequencing Center for Infectious Disease"/>
            <person name="Wu L."/>
            <person name="Ma J."/>
        </authorList>
    </citation>
    <scope>NUCLEOTIDE SEQUENCE [LARGE SCALE GENOMIC DNA]</scope>
    <source>
        <strain evidence="3">CGMCC 4.7645</strain>
    </source>
</reference>
<organism evidence="2 3">
    <name type="scientific">Amycolatopsis pigmentata</name>
    <dbReference type="NCBI Taxonomy" id="450801"/>
    <lineage>
        <taxon>Bacteria</taxon>
        <taxon>Bacillati</taxon>
        <taxon>Actinomycetota</taxon>
        <taxon>Actinomycetes</taxon>
        <taxon>Pseudonocardiales</taxon>
        <taxon>Pseudonocardiaceae</taxon>
        <taxon>Amycolatopsis</taxon>
    </lineage>
</organism>
<name>A0ABW5G3R6_9PSEU</name>
<evidence type="ECO:0000313" key="2">
    <source>
        <dbReference type="EMBL" id="MFD2419601.1"/>
    </source>
</evidence>
<keyword evidence="3" id="KW-1185">Reference proteome</keyword>
<dbReference type="Proteomes" id="UP001597417">
    <property type="component" value="Unassembled WGS sequence"/>
</dbReference>
<feature type="compositionally biased region" description="Pro residues" evidence="1">
    <location>
        <begin position="396"/>
        <end position="432"/>
    </location>
</feature>
<protein>
    <submittedName>
        <fullName evidence="2">Uncharacterized protein</fullName>
    </submittedName>
</protein>
<feature type="region of interest" description="Disordered" evidence="1">
    <location>
        <begin position="386"/>
        <end position="574"/>
    </location>
</feature>
<dbReference type="EMBL" id="JBHUKR010000012">
    <property type="protein sequence ID" value="MFD2419601.1"/>
    <property type="molecule type" value="Genomic_DNA"/>
</dbReference>
<dbReference type="RefSeq" id="WP_378267628.1">
    <property type="nucleotide sequence ID" value="NZ_JBHUKR010000012.1"/>
</dbReference>
<gene>
    <name evidence="2" type="ORF">ACFSXZ_25050</name>
</gene>
<feature type="compositionally biased region" description="Acidic residues" evidence="1">
    <location>
        <begin position="554"/>
        <end position="565"/>
    </location>
</feature>